<reference evidence="1 2" key="1">
    <citation type="submission" date="2015-01" db="EMBL/GenBank/DDBJ databases">
        <title>Evolution of Trichinella species and genotypes.</title>
        <authorList>
            <person name="Korhonen P.K."/>
            <person name="Edoardo P."/>
            <person name="Giuseppe L.R."/>
            <person name="Gasser R.B."/>
        </authorList>
    </citation>
    <scope>NUCLEOTIDE SEQUENCE [LARGE SCALE GENOMIC DNA]</scope>
    <source>
        <strain evidence="1">ISS470</strain>
    </source>
</reference>
<protein>
    <submittedName>
        <fullName evidence="1">Uncharacterized protein</fullName>
    </submittedName>
</protein>
<dbReference type="EMBL" id="JYDT01005781">
    <property type="protein sequence ID" value="KRY43839.1"/>
    <property type="molecule type" value="Genomic_DNA"/>
</dbReference>
<gene>
    <name evidence="1" type="ORF">T4D_1505</name>
</gene>
<proteinExistence type="predicted"/>
<name>A0A0V1C3F6_TRIPS</name>
<dbReference type="AlphaFoldDB" id="A0A0V1C3F6"/>
<accession>A0A0V1C3F6</accession>
<organism evidence="1 2">
    <name type="scientific">Trichinella pseudospiralis</name>
    <name type="common">Parasitic roundworm</name>
    <dbReference type="NCBI Taxonomy" id="6337"/>
    <lineage>
        <taxon>Eukaryota</taxon>
        <taxon>Metazoa</taxon>
        <taxon>Ecdysozoa</taxon>
        <taxon>Nematoda</taxon>
        <taxon>Enoplea</taxon>
        <taxon>Dorylaimia</taxon>
        <taxon>Trichinellida</taxon>
        <taxon>Trichinellidae</taxon>
        <taxon>Trichinella</taxon>
    </lineage>
</organism>
<evidence type="ECO:0000313" key="1">
    <source>
        <dbReference type="EMBL" id="KRY43839.1"/>
    </source>
</evidence>
<comment type="caution">
    <text evidence="1">The sequence shown here is derived from an EMBL/GenBank/DDBJ whole genome shotgun (WGS) entry which is preliminary data.</text>
</comment>
<evidence type="ECO:0000313" key="2">
    <source>
        <dbReference type="Proteomes" id="UP000054995"/>
    </source>
</evidence>
<keyword evidence="2" id="KW-1185">Reference proteome</keyword>
<sequence length="32" mass="3861">MDERKSAYIWESAYKWTLAAYIEDILCHLKVL</sequence>
<dbReference type="Proteomes" id="UP000054995">
    <property type="component" value="Unassembled WGS sequence"/>
</dbReference>